<sequence length="237" mass="26293">MKNNSGNILDITDIQDVEGLIEFLSPFITEKRLERIKEVASKRTDHFAVVLENLYQGHNASAVLRTCDCFGIQNVFAIEDTNKFQPNEEIALGAEKWLNINHFAGENAVEECYAGLRKQGYLIAATTPHGNPVPAGDLDVSKPVALVFGTEKEGLSRKALEMADLTVALPMYGFTESFNISVSAALFLQKVIDKSIESKIDRFIDVAEQKKLIALWILKTISDPEGLMKKYRSGNQA</sequence>
<dbReference type="Gene3D" id="3.40.1280.10">
    <property type="match status" value="1"/>
</dbReference>
<keyword evidence="5" id="KW-0819">tRNA processing</keyword>
<evidence type="ECO:0000256" key="1">
    <source>
        <dbReference type="ARBA" id="ARBA00022555"/>
    </source>
</evidence>
<accession>A0A644YE74</accession>
<proteinExistence type="inferred from homology"/>
<dbReference type="PANTHER" id="PTHR43453:SF1">
    <property type="entry name" value="TRNA_RRNA METHYLTRANSFERASE SPOU TYPE DOMAIN-CONTAINING PROTEIN"/>
    <property type="match status" value="1"/>
</dbReference>
<feature type="domain" description="tRNA/rRNA methyltransferase SpoU type" evidence="7">
    <location>
        <begin position="47"/>
        <end position="188"/>
    </location>
</feature>
<protein>
    <submittedName>
        <fullName evidence="8">23S rRNA (Guanosine-2'-O-)-methyltransferase RlmB</fullName>
        <ecNumber evidence="8">2.1.1.185</ecNumber>
    </submittedName>
</protein>
<keyword evidence="2 8" id="KW-0489">Methyltransferase</keyword>
<evidence type="ECO:0000313" key="8">
    <source>
        <dbReference type="EMBL" id="MPM24464.1"/>
    </source>
</evidence>
<dbReference type="Pfam" id="PF00588">
    <property type="entry name" value="SpoU_methylase"/>
    <property type="match status" value="1"/>
</dbReference>
<evidence type="ECO:0000259" key="7">
    <source>
        <dbReference type="Pfam" id="PF00588"/>
    </source>
</evidence>
<dbReference type="InterPro" id="IPR001537">
    <property type="entry name" value="SpoU_MeTrfase"/>
</dbReference>
<dbReference type="EC" id="2.1.1.185" evidence="8"/>
<evidence type="ECO:0000256" key="4">
    <source>
        <dbReference type="ARBA" id="ARBA00022691"/>
    </source>
</evidence>
<keyword evidence="6" id="KW-0694">RNA-binding</keyword>
<organism evidence="8">
    <name type="scientific">bioreactor metagenome</name>
    <dbReference type="NCBI Taxonomy" id="1076179"/>
    <lineage>
        <taxon>unclassified sequences</taxon>
        <taxon>metagenomes</taxon>
        <taxon>ecological metagenomes</taxon>
    </lineage>
</organism>
<evidence type="ECO:0000256" key="6">
    <source>
        <dbReference type="ARBA" id="ARBA00022884"/>
    </source>
</evidence>
<dbReference type="EMBL" id="VSSQ01004268">
    <property type="protein sequence ID" value="MPM24464.1"/>
    <property type="molecule type" value="Genomic_DNA"/>
</dbReference>
<comment type="caution">
    <text evidence="8">The sequence shown here is derived from an EMBL/GenBank/DDBJ whole genome shotgun (WGS) entry which is preliminary data.</text>
</comment>
<evidence type="ECO:0000256" key="5">
    <source>
        <dbReference type="ARBA" id="ARBA00022694"/>
    </source>
</evidence>
<dbReference type="GO" id="GO:0000049">
    <property type="term" value="F:tRNA binding"/>
    <property type="evidence" value="ECO:0007669"/>
    <property type="project" value="UniProtKB-KW"/>
</dbReference>
<evidence type="ECO:0000256" key="3">
    <source>
        <dbReference type="ARBA" id="ARBA00022679"/>
    </source>
</evidence>
<dbReference type="GO" id="GO:0008173">
    <property type="term" value="F:RNA methyltransferase activity"/>
    <property type="evidence" value="ECO:0007669"/>
    <property type="project" value="InterPro"/>
</dbReference>
<dbReference type="CDD" id="cd18092">
    <property type="entry name" value="SpoU-like_TrmH"/>
    <property type="match status" value="1"/>
</dbReference>
<name>A0A644YE74_9ZZZZ</name>
<keyword evidence="1" id="KW-0820">tRNA-binding</keyword>
<reference evidence="8" key="1">
    <citation type="submission" date="2019-08" db="EMBL/GenBank/DDBJ databases">
        <authorList>
            <person name="Kucharzyk K."/>
            <person name="Murdoch R.W."/>
            <person name="Higgins S."/>
            <person name="Loffler F."/>
        </authorList>
    </citation>
    <scope>NUCLEOTIDE SEQUENCE</scope>
</reference>
<dbReference type="InterPro" id="IPR029026">
    <property type="entry name" value="tRNA_m1G_MTases_N"/>
</dbReference>
<dbReference type="InterPro" id="IPR033671">
    <property type="entry name" value="TrmH"/>
</dbReference>
<dbReference type="PANTHER" id="PTHR43453">
    <property type="entry name" value="RRNA METHYLASE-LIKE"/>
    <property type="match status" value="1"/>
</dbReference>
<evidence type="ECO:0000256" key="2">
    <source>
        <dbReference type="ARBA" id="ARBA00022603"/>
    </source>
</evidence>
<dbReference type="GO" id="GO:0002938">
    <property type="term" value="P:tRNA guanine ribose methylation"/>
    <property type="evidence" value="ECO:0007669"/>
    <property type="project" value="TreeGrafter"/>
</dbReference>
<gene>
    <name evidence="8" type="primary">rlmB_25</name>
    <name evidence="8" type="ORF">SDC9_70946</name>
</gene>
<keyword evidence="3 8" id="KW-0808">Transferase</keyword>
<dbReference type="AlphaFoldDB" id="A0A644YE74"/>
<dbReference type="InterPro" id="IPR029028">
    <property type="entry name" value="Alpha/beta_knot_MTases"/>
</dbReference>
<dbReference type="HAMAP" id="MF_02060">
    <property type="entry name" value="tRNA_methyltr_TrmH"/>
    <property type="match status" value="1"/>
</dbReference>
<keyword evidence="4" id="KW-0949">S-adenosyl-L-methionine</keyword>
<dbReference type="SUPFAM" id="SSF75217">
    <property type="entry name" value="alpha/beta knot"/>
    <property type="match status" value="1"/>
</dbReference>